<dbReference type="AlphaFoldDB" id="A0A8H4UAT0"/>
<comment type="caution">
    <text evidence="1">The sequence shown here is derived from an EMBL/GenBank/DDBJ whole genome shotgun (WGS) entry which is preliminary data.</text>
</comment>
<organism evidence="1 2">
    <name type="scientific">Fusarium zealandicum</name>
    <dbReference type="NCBI Taxonomy" id="1053134"/>
    <lineage>
        <taxon>Eukaryota</taxon>
        <taxon>Fungi</taxon>
        <taxon>Dikarya</taxon>
        <taxon>Ascomycota</taxon>
        <taxon>Pezizomycotina</taxon>
        <taxon>Sordariomycetes</taxon>
        <taxon>Hypocreomycetidae</taxon>
        <taxon>Hypocreales</taxon>
        <taxon>Nectriaceae</taxon>
        <taxon>Fusarium</taxon>
        <taxon>Fusarium staphyleae species complex</taxon>
    </lineage>
</organism>
<gene>
    <name evidence="1" type="ORF">FZEAL_9437</name>
</gene>
<name>A0A8H4UAT0_9HYPO</name>
<reference evidence="1" key="2">
    <citation type="submission" date="2020-05" db="EMBL/GenBank/DDBJ databases">
        <authorList>
            <person name="Kim H.-S."/>
            <person name="Proctor R.H."/>
            <person name="Brown D.W."/>
        </authorList>
    </citation>
    <scope>NUCLEOTIDE SEQUENCE</scope>
    <source>
        <strain evidence="1">NRRL 22465</strain>
    </source>
</reference>
<keyword evidence="2" id="KW-1185">Reference proteome</keyword>
<accession>A0A8H4UAT0</accession>
<dbReference type="EMBL" id="JABEYC010000878">
    <property type="protein sequence ID" value="KAF4973033.1"/>
    <property type="molecule type" value="Genomic_DNA"/>
</dbReference>
<sequence length="255" mass="28742">MPASSNLPCATTRIGAMSSAETFPDETPTLSLCGQDFFFTGHVTSYGRVPHVYLDHDIVRFDHMNENNLTEYLVLGPKGHYFRLTRSREGDEAANTDTSNLEDYCGIVEFLDEHDVERPAFLYLGPDNTYYVRTDDGSEKWVLSEDIVRDALQVTPTANQSGAQSLWLGTGGSWVVQYRNGSFNFDLKGRYVALERTLELARDDELRISALALDLLGDKSFAIVYDNGVVEHETGSLRDFDPTGFEVWVEEQWDL</sequence>
<dbReference type="OrthoDB" id="4764735at2759"/>
<reference evidence="1" key="1">
    <citation type="journal article" date="2020" name="BMC Genomics">
        <title>Correction to: Identification and distribution of gene clusters required for synthesis of sphingolipid metabolism inhibitors in diverse species of the filamentous fungus Fusarium.</title>
        <authorList>
            <person name="Kim H.S."/>
            <person name="Lohmar J.M."/>
            <person name="Busman M."/>
            <person name="Brown D.W."/>
            <person name="Naumann T.A."/>
            <person name="Divon H.H."/>
            <person name="Lysoe E."/>
            <person name="Uhlig S."/>
            <person name="Proctor R.H."/>
        </authorList>
    </citation>
    <scope>NUCLEOTIDE SEQUENCE</scope>
    <source>
        <strain evidence="1">NRRL 22465</strain>
    </source>
</reference>
<dbReference type="Proteomes" id="UP000635477">
    <property type="component" value="Unassembled WGS sequence"/>
</dbReference>
<evidence type="ECO:0000313" key="2">
    <source>
        <dbReference type="Proteomes" id="UP000635477"/>
    </source>
</evidence>
<protein>
    <submittedName>
        <fullName evidence="1">Uncharacterized protein</fullName>
    </submittedName>
</protein>
<evidence type="ECO:0000313" key="1">
    <source>
        <dbReference type="EMBL" id="KAF4973033.1"/>
    </source>
</evidence>
<proteinExistence type="predicted"/>